<dbReference type="PROSITE" id="PS51329">
    <property type="entry name" value="C_CAP_COFACTOR_C"/>
    <property type="match status" value="1"/>
</dbReference>
<dbReference type="SUPFAM" id="SSF69340">
    <property type="entry name" value="C-terminal domain of adenylylcyclase associated protein"/>
    <property type="match status" value="1"/>
</dbReference>
<dbReference type="GeneID" id="20221790"/>
<dbReference type="Gene3D" id="1.25.40.330">
    <property type="entry name" value="Adenylate cyclase-associated CAP, N-terminal domain"/>
    <property type="match status" value="1"/>
</dbReference>
<organism evidence="4">
    <name type="scientific">Aureococcus anophagefferens</name>
    <name type="common">Harmful bloom alga</name>
    <dbReference type="NCBI Taxonomy" id="44056"/>
    <lineage>
        <taxon>Eukaryota</taxon>
        <taxon>Sar</taxon>
        <taxon>Stramenopiles</taxon>
        <taxon>Ochrophyta</taxon>
        <taxon>Pelagophyceae</taxon>
        <taxon>Pelagomonadales</taxon>
        <taxon>Pelagomonadaceae</taxon>
        <taxon>Aureococcus</taxon>
    </lineage>
</organism>
<dbReference type="RefSeq" id="XP_009036693.1">
    <property type="nucleotide sequence ID" value="XM_009038445.1"/>
</dbReference>
<comment type="similarity">
    <text evidence="1">Belongs to the CAP family.</text>
</comment>
<dbReference type="GO" id="GO:0005737">
    <property type="term" value="C:cytoplasm"/>
    <property type="evidence" value="ECO:0007669"/>
    <property type="project" value="TreeGrafter"/>
</dbReference>
<protein>
    <recommendedName>
        <fullName evidence="2">C-CAP/cofactor C-like domain-containing protein</fullName>
    </recommendedName>
</protein>
<evidence type="ECO:0000313" key="3">
    <source>
        <dbReference type="EMBL" id="EGB08706.1"/>
    </source>
</evidence>
<keyword evidence="4" id="KW-1185">Reference proteome</keyword>
<evidence type="ECO:0000256" key="1">
    <source>
        <dbReference type="ARBA" id="ARBA00007659"/>
    </source>
</evidence>
<dbReference type="PANTHER" id="PTHR10652">
    <property type="entry name" value="ADENYLYL CYCLASE-ASSOCIATED PROTEIN"/>
    <property type="match status" value="1"/>
</dbReference>
<dbReference type="GO" id="GO:0007015">
    <property type="term" value="P:actin filament organization"/>
    <property type="evidence" value="ECO:0007669"/>
    <property type="project" value="TreeGrafter"/>
</dbReference>
<proteinExistence type="inferred from homology"/>
<dbReference type="InterPro" id="IPR017901">
    <property type="entry name" value="C-CAP_CF_C-like"/>
</dbReference>
<gene>
    <name evidence="3" type="ORF">AURANDRAFT_37435</name>
</gene>
<sequence>MRAFLVAASQSKKPANFPADCMPLLKPAQEAMAKASKAVGRGDWECHQKTVSEGLQCLSWLVVVPAPRDVIESYIGGQDFWANKIRVKYKKTAPAQTAFCDTFKKLIQELMPYVKEHHMAGVTFNPKGGDLAAFAGAPAPAPKTAAAPAAAPAAAGGGAKAGLGAALAGLQGANDLQSKGLRKVTDDQKTYKKEYAGGAAPAPKAKPKVVARKQTVTKGEPKKTLVGKKWLVENQTKDCGVVTVDLDAAEGHKFTIYVVACYEATIVVNGKCNSVTVDACAKCQVVFDSCISSFEVVNSKSMKVQVRGTCPSVAIDKTDGILTYLSKDTLPITSFLTSKSSDMQVSFPDDNDDMVEAPIPEQFQHKACLKDGKPSLTTDVSDLYSH</sequence>
<dbReference type="KEGG" id="aaf:AURANDRAFT_37435"/>
<feature type="domain" description="C-CAP/cofactor C-like" evidence="2">
    <location>
        <begin position="218"/>
        <end position="359"/>
    </location>
</feature>
<dbReference type="GO" id="GO:0008179">
    <property type="term" value="F:adenylate cyclase binding"/>
    <property type="evidence" value="ECO:0007669"/>
    <property type="project" value="TreeGrafter"/>
</dbReference>
<name>F0Y8I9_AURAN</name>
<dbReference type="InterPro" id="IPR036223">
    <property type="entry name" value="CAP_C_sf"/>
</dbReference>
<dbReference type="GO" id="GO:0003779">
    <property type="term" value="F:actin binding"/>
    <property type="evidence" value="ECO:0007669"/>
    <property type="project" value="InterPro"/>
</dbReference>
<dbReference type="InParanoid" id="F0Y8I9"/>
<dbReference type="SMART" id="SM00673">
    <property type="entry name" value="CARP"/>
    <property type="match status" value="2"/>
</dbReference>
<dbReference type="Gene3D" id="2.160.20.70">
    <property type="match status" value="1"/>
</dbReference>
<dbReference type="OMA" id="KSQQTHK"/>
<evidence type="ECO:0000313" key="4">
    <source>
        <dbReference type="Proteomes" id="UP000002729"/>
    </source>
</evidence>
<dbReference type="InterPro" id="IPR006599">
    <property type="entry name" value="CARP_motif"/>
</dbReference>
<dbReference type="OrthoDB" id="1601at2759"/>
<accession>F0Y8I9</accession>
<dbReference type="GO" id="GO:0019933">
    <property type="term" value="P:cAMP-mediated signaling"/>
    <property type="evidence" value="ECO:0007669"/>
    <property type="project" value="TreeGrafter"/>
</dbReference>
<dbReference type="PANTHER" id="PTHR10652:SF0">
    <property type="entry name" value="ADENYLYL CYCLASE-ASSOCIATED PROTEIN"/>
    <property type="match status" value="1"/>
</dbReference>
<dbReference type="Pfam" id="PF21938">
    <property type="entry name" value="CAP_N"/>
    <property type="match status" value="1"/>
</dbReference>
<dbReference type="SUPFAM" id="SSF101278">
    <property type="entry name" value="N-terminal domain of adenylylcyclase associated protein, CAP"/>
    <property type="match status" value="1"/>
</dbReference>
<reference evidence="3 4" key="1">
    <citation type="journal article" date="2011" name="Proc. Natl. Acad. Sci. U.S.A.">
        <title>Niche of harmful alga Aureococcus anophagefferens revealed through ecogenomics.</title>
        <authorList>
            <person name="Gobler C.J."/>
            <person name="Berry D.L."/>
            <person name="Dyhrman S.T."/>
            <person name="Wilhelm S.W."/>
            <person name="Salamov A."/>
            <person name="Lobanov A.V."/>
            <person name="Zhang Y."/>
            <person name="Collier J.L."/>
            <person name="Wurch L.L."/>
            <person name="Kustka A.B."/>
            <person name="Dill B.D."/>
            <person name="Shah M."/>
            <person name="VerBerkmoes N.C."/>
            <person name="Kuo A."/>
            <person name="Terry A."/>
            <person name="Pangilinan J."/>
            <person name="Lindquist E.A."/>
            <person name="Lucas S."/>
            <person name="Paulsen I.T."/>
            <person name="Hattenrath-Lehmann T.K."/>
            <person name="Talmage S.C."/>
            <person name="Walker E.A."/>
            <person name="Koch F."/>
            <person name="Burson A.M."/>
            <person name="Marcoval M.A."/>
            <person name="Tang Y.Z."/>
            <person name="Lecleir G.R."/>
            <person name="Coyne K.J."/>
            <person name="Berg G.M."/>
            <person name="Bertrand E.M."/>
            <person name="Saito M.A."/>
            <person name="Gladyshev V.N."/>
            <person name="Grigoriev I.V."/>
        </authorList>
    </citation>
    <scope>NUCLEOTIDE SEQUENCE [LARGE SCALE GENOMIC DNA]</scope>
    <source>
        <strain evidence="4">CCMP 1984</strain>
    </source>
</reference>
<dbReference type="InterPro" id="IPR053950">
    <property type="entry name" value="CAP_N"/>
</dbReference>
<dbReference type="InterPro" id="IPR036222">
    <property type="entry name" value="CAP_N_sf"/>
</dbReference>
<dbReference type="Pfam" id="PF08603">
    <property type="entry name" value="CAP_C"/>
    <property type="match status" value="1"/>
</dbReference>
<dbReference type="InterPro" id="IPR013912">
    <property type="entry name" value="Adenylate_cyclase-assoc_CAP_C"/>
</dbReference>
<dbReference type="InterPro" id="IPR016098">
    <property type="entry name" value="CAP/MinC_C"/>
</dbReference>
<evidence type="ECO:0000259" key="2">
    <source>
        <dbReference type="PROSITE" id="PS51329"/>
    </source>
</evidence>
<dbReference type="EMBL" id="GL833127">
    <property type="protein sequence ID" value="EGB08706.1"/>
    <property type="molecule type" value="Genomic_DNA"/>
</dbReference>
<dbReference type="AlphaFoldDB" id="F0Y8I9"/>
<dbReference type="InterPro" id="IPR001837">
    <property type="entry name" value="Adenylate_cyclase-assoc_CAP"/>
</dbReference>
<dbReference type="eggNOG" id="KOG2675">
    <property type="taxonomic scope" value="Eukaryota"/>
</dbReference>
<dbReference type="Proteomes" id="UP000002729">
    <property type="component" value="Unassembled WGS sequence"/>
</dbReference>